<proteinExistence type="predicted"/>
<dbReference type="Pfam" id="PF00440">
    <property type="entry name" value="TetR_N"/>
    <property type="match status" value="1"/>
</dbReference>
<dbReference type="InterPro" id="IPR041583">
    <property type="entry name" value="TetR_C_31"/>
</dbReference>
<protein>
    <submittedName>
        <fullName evidence="6">TetR family transcriptional regulator</fullName>
    </submittedName>
</protein>
<keyword evidence="2 4" id="KW-0238">DNA-binding</keyword>
<dbReference type="Pfam" id="PF17940">
    <property type="entry name" value="TetR_C_31"/>
    <property type="match status" value="1"/>
</dbReference>
<evidence type="ECO:0000256" key="3">
    <source>
        <dbReference type="ARBA" id="ARBA00023163"/>
    </source>
</evidence>
<dbReference type="InterPro" id="IPR009057">
    <property type="entry name" value="Homeodomain-like_sf"/>
</dbReference>
<organism evidence="6 7">
    <name type="scientific">Pseudonocardia humida</name>
    <dbReference type="NCBI Taxonomy" id="2800819"/>
    <lineage>
        <taxon>Bacteria</taxon>
        <taxon>Bacillati</taxon>
        <taxon>Actinomycetota</taxon>
        <taxon>Actinomycetes</taxon>
        <taxon>Pseudonocardiales</taxon>
        <taxon>Pseudonocardiaceae</taxon>
        <taxon>Pseudonocardia</taxon>
    </lineage>
</organism>
<dbReference type="EMBL" id="JAGSOV010000009">
    <property type="protein sequence ID" value="MCO1654223.1"/>
    <property type="molecule type" value="Genomic_DNA"/>
</dbReference>
<dbReference type="InterPro" id="IPR050109">
    <property type="entry name" value="HTH-type_TetR-like_transc_reg"/>
</dbReference>
<accession>A0ABT0ZU27</accession>
<feature type="domain" description="HTH tetR-type" evidence="5">
    <location>
        <begin position="12"/>
        <end position="72"/>
    </location>
</feature>
<comment type="caution">
    <text evidence="6">The sequence shown here is derived from an EMBL/GenBank/DDBJ whole genome shotgun (WGS) entry which is preliminary data.</text>
</comment>
<sequence length="180" mass="19301">MSAPDGRVERGRRRRQQLVEAALRLVEREGVGAVTHRAVAREAGVAATAGTYHFPTVDDLLVAVITACAERFAAEVGERMADGATLADLAALTASYLREDRGRAIAEYEVYLLAARRPALRPAARLWTDLLTELLSRWCDDPAAVRAAVAANDGVMLQGLIADEPPSAATIEAVLRRALA</sequence>
<evidence type="ECO:0000313" key="6">
    <source>
        <dbReference type="EMBL" id="MCO1654223.1"/>
    </source>
</evidence>
<evidence type="ECO:0000256" key="1">
    <source>
        <dbReference type="ARBA" id="ARBA00023015"/>
    </source>
</evidence>
<dbReference type="SUPFAM" id="SSF46689">
    <property type="entry name" value="Homeodomain-like"/>
    <property type="match status" value="1"/>
</dbReference>
<gene>
    <name evidence="6" type="ORF">KDL28_04070</name>
</gene>
<evidence type="ECO:0000256" key="2">
    <source>
        <dbReference type="ARBA" id="ARBA00023125"/>
    </source>
</evidence>
<keyword evidence="3" id="KW-0804">Transcription</keyword>
<dbReference type="PANTHER" id="PTHR30055">
    <property type="entry name" value="HTH-TYPE TRANSCRIPTIONAL REGULATOR RUTR"/>
    <property type="match status" value="1"/>
</dbReference>
<dbReference type="InterPro" id="IPR001647">
    <property type="entry name" value="HTH_TetR"/>
</dbReference>
<reference evidence="6" key="1">
    <citation type="submission" date="2021-04" db="EMBL/GenBank/DDBJ databases">
        <title>Pseudonocardia sp. nov., isolated from sandy soil of mangrove forest.</title>
        <authorList>
            <person name="Zan Z."/>
            <person name="Huang R."/>
            <person name="Liu W."/>
        </authorList>
    </citation>
    <scope>NUCLEOTIDE SEQUENCE</scope>
    <source>
        <strain evidence="6">S2-4</strain>
    </source>
</reference>
<keyword evidence="1" id="KW-0805">Transcription regulation</keyword>
<evidence type="ECO:0000259" key="5">
    <source>
        <dbReference type="PROSITE" id="PS50977"/>
    </source>
</evidence>
<dbReference type="Proteomes" id="UP001165283">
    <property type="component" value="Unassembled WGS sequence"/>
</dbReference>
<evidence type="ECO:0000256" key="4">
    <source>
        <dbReference type="PROSITE-ProRule" id="PRU00335"/>
    </source>
</evidence>
<dbReference type="PANTHER" id="PTHR30055:SF234">
    <property type="entry name" value="HTH-TYPE TRANSCRIPTIONAL REGULATOR BETI"/>
    <property type="match status" value="1"/>
</dbReference>
<feature type="DNA-binding region" description="H-T-H motif" evidence="4">
    <location>
        <begin position="35"/>
        <end position="54"/>
    </location>
</feature>
<dbReference type="Gene3D" id="1.10.357.10">
    <property type="entry name" value="Tetracycline Repressor, domain 2"/>
    <property type="match status" value="1"/>
</dbReference>
<keyword evidence="7" id="KW-1185">Reference proteome</keyword>
<name>A0ABT0ZU27_9PSEU</name>
<dbReference type="PROSITE" id="PS50977">
    <property type="entry name" value="HTH_TETR_2"/>
    <property type="match status" value="1"/>
</dbReference>
<evidence type="ECO:0000313" key="7">
    <source>
        <dbReference type="Proteomes" id="UP001165283"/>
    </source>
</evidence>